<feature type="domain" description="Cytochrome c" evidence="5">
    <location>
        <begin position="24"/>
        <end position="115"/>
    </location>
</feature>
<dbReference type="EMBL" id="CP036264">
    <property type="protein sequence ID" value="QEG01981.1"/>
    <property type="molecule type" value="Genomic_DNA"/>
</dbReference>
<name>A0A5B9MPE8_9BACT</name>
<dbReference type="AlphaFoldDB" id="A0A5B9MPE8"/>
<evidence type="ECO:0000256" key="3">
    <source>
        <dbReference type="ARBA" id="ARBA00023004"/>
    </source>
</evidence>
<evidence type="ECO:0000313" key="7">
    <source>
        <dbReference type="Proteomes" id="UP000321353"/>
    </source>
</evidence>
<dbReference type="GO" id="GO:0046872">
    <property type="term" value="F:metal ion binding"/>
    <property type="evidence" value="ECO:0007669"/>
    <property type="project" value="UniProtKB-KW"/>
</dbReference>
<evidence type="ECO:0000256" key="1">
    <source>
        <dbReference type="ARBA" id="ARBA00022617"/>
    </source>
</evidence>
<dbReference type="Pfam" id="PF07583">
    <property type="entry name" value="PSCyt2"/>
    <property type="match status" value="1"/>
</dbReference>
<dbReference type="InterPro" id="IPR009056">
    <property type="entry name" value="Cyt_c-like_dom"/>
</dbReference>
<dbReference type="InterPro" id="IPR011444">
    <property type="entry name" value="DUF1549"/>
</dbReference>
<sequence>MIRLFFAGMIGLTAIPIFGEERIDFVHQIKPLLNRHCVDCHGAEEQNGGLRLDRSAAAFAEADSGHAAIVPGMPEGSGLLARVRSRSEDDRMPPDGDRLSEAEIDLLRRWIASGAEWPAADESSEHSFPETDHWAFQPIRAVAPPAVRELAWPTGDLDRFVQARREAAGLAVVGDATPVDLIRRATYGLTGLPPTIQEVDAFRGRVAEVGRAEAMVELVDDLLSRPTYGQRWGRHWMDWVRYADTAGDNSDFPIPQAFLYRNYIIDSFNNDLPYDQFLIEQIAGDLLPASTLEERNRQLIATGYLAMARRFGSLIERYPWHLTIEDTIDNVGRTMMGMTLACARCHDHKFDPISARDYYAMYGIFASTRYPFPGIELFQTQRDFVSLMDSAETRARLKEFQPESDRLAAELQKHLDRCEARARENALREKDCSLEQRRKMREELDGMLIQARKAGEKLAAHLRTLPEIPSAYAVADADAIDARIQIKGEPTRPGAQVRRGFPEILGGWKLDPDVADSTSGRKQLAEWITHPQNPLTARVIVNRVWQRHFGTGIVSSTSDFGLRGESPTHPDLLDWLATDFMNNGWSLKHLQRRILTSHTYALSSAGHSDNLARDPNNSLHWRFNRQRLDAESIRDSVMMIAGTLDVSPQTDPYPFPPREKWKFTQHHPFNDDYPSNKRSVYLMTKRLTAGTYYQTFDGPDPNACTSNRDQSITALQALYFVNDQFLHDQASRFAEAVIHHSGDPQKRIDFAVRTLLCRPPTNEETRQLLAHLDKVAARIGDGSDVERQKWASLTRSLLRLNEFLYLD</sequence>
<dbReference type="RefSeq" id="WP_167547115.1">
    <property type="nucleotide sequence ID" value="NZ_CP036264.1"/>
</dbReference>
<dbReference type="KEGG" id="smam:Mal15_60640"/>
<evidence type="ECO:0000256" key="2">
    <source>
        <dbReference type="ARBA" id="ARBA00022723"/>
    </source>
</evidence>
<keyword evidence="2 4" id="KW-0479">Metal-binding</keyword>
<dbReference type="InterPro" id="IPR022655">
    <property type="entry name" value="DUF1553"/>
</dbReference>
<dbReference type="SUPFAM" id="SSF46626">
    <property type="entry name" value="Cytochrome c"/>
    <property type="match status" value="1"/>
</dbReference>
<protein>
    <submittedName>
        <fullName evidence="6">Planctomycete cytochrome C</fullName>
    </submittedName>
</protein>
<dbReference type="GO" id="GO:0020037">
    <property type="term" value="F:heme binding"/>
    <property type="evidence" value="ECO:0007669"/>
    <property type="project" value="InterPro"/>
</dbReference>
<dbReference type="PANTHER" id="PTHR35889">
    <property type="entry name" value="CYCLOINULO-OLIGOSACCHARIDE FRUCTANOTRANSFERASE-RELATED"/>
    <property type="match status" value="1"/>
</dbReference>
<evidence type="ECO:0000313" key="6">
    <source>
        <dbReference type="EMBL" id="QEG01981.1"/>
    </source>
</evidence>
<evidence type="ECO:0000259" key="5">
    <source>
        <dbReference type="PROSITE" id="PS51007"/>
    </source>
</evidence>
<dbReference type="Proteomes" id="UP000321353">
    <property type="component" value="Chromosome"/>
</dbReference>
<evidence type="ECO:0000256" key="4">
    <source>
        <dbReference type="PROSITE-ProRule" id="PRU00433"/>
    </source>
</evidence>
<dbReference type="Gene3D" id="1.10.760.10">
    <property type="entry name" value="Cytochrome c-like domain"/>
    <property type="match status" value="1"/>
</dbReference>
<organism evidence="6 7">
    <name type="scientific">Stieleria maiorica</name>
    <dbReference type="NCBI Taxonomy" id="2795974"/>
    <lineage>
        <taxon>Bacteria</taxon>
        <taxon>Pseudomonadati</taxon>
        <taxon>Planctomycetota</taxon>
        <taxon>Planctomycetia</taxon>
        <taxon>Pirellulales</taxon>
        <taxon>Pirellulaceae</taxon>
        <taxon>Stieleria</taxon>
    </lineage>
</organism>
<gene>
    <name evidence="6" type="ORF">Mal15_60640</name>
</gene>
<dbReference type="InterPro" id="IPR011429">
    <property type="entry name" value="Cyt_c_Planctomycete-type"/>
</dbReference>
<keyword evidence="1 4" id="KW-0349">Heme</keyword>
<dbReference type="InterPro" id="IPR036909">
    <property type="entry name" value="Cyt_c-like_dom_sf"/>
</dbReference>
<dbReference type="Pfam" id="PF07635">
    <property type="entry name" value="PSCyt1"/>
    <property type="match status" value="1"/>
</dbReference>
<dbReference type="Pfam" id="PF07587">
    <property type="entry name" value="PSD1"/>
    <property type="match status" value="1"/>
</dbReference>
<accession>A0A5B9MPE8</accession>
<dbReference type="PANTHER" id="PTHR35889:SF3">
    <property type="entry name" value="F-BOX DOMAIN-CONTAINING PROTEIN"/>
    <property type="match status" value="1"/>
</dbReference>
<dbReference type="GO" id="GO:0009055">
    <property type="term" value="F:electron transfer activity"/>
    <property type="evidence" value="ECO:0007669"/>
    <property type="project" value="InterPro"/>
</dbReference>
<keyword evidence="3 4" id="KW-0408">Iron</keyword>
<proteinExistence type="predicted"/>
<dbReference type="PROSITE" id="PS51007">
    <property type="entry name" value="CYTC"/>
    <property type="match status" value="1"/>
</dbReference>
<reference evidence="6 7" key="1">
    <citation type="submission" date="2019-02" db="EMBL/GenBank/DDBJ databases">
        <title>Planctomycetal bacteria perform biofilm scaping via a novel small molecule.</title>
        <authorList>
            <person name="Jeske O."/>
            <person name="Boedeker C."/>
            <person name="Wiegand S."/>
            <person name="Breitling P."/>
            <person name="Kallscheuer N."/>
            <person name="Jogler M."/>
            <person name="Rohde M."/>
            <person name="Petersen J."/>
            <person name="Medema M.H."/>
            <person name="Surup F."/>
            <person name="Jogler C."/>
        </authorList>
    </citation>
    <scope>NUCLEOTIDE SEQUENCE [LARGE SCALE GENOMIC DNA]</scope>
    <source>
        <strain evidence="6 7">Mal15</strain>
    </source>
</reference>
<keyword evidence="7" id="KW-1185">Reference proteome</keyword>